<comment type="function">
    <text evidence="10">Part of the binding-protein-dependent transport system for molybdenum; probably responsible for the translocation of the substrate across the membrane.</text>
</comment>
<dbReference type="EMBL" id="CACRTG010000008">
    <property type="protein sequence ID" value="VYS96016.1"/>
    <property type="molecule type" value="Genomic_DNA"/>
</dbReference>
<feature type="transmembrane region" description="Helical" evidence="9">
    <location>
        <begin position="190"/>
        <end position="211"/>
    </location>
</feature>
<reference evidence="12" key="1">
    <citation type="submission" date="2019-11" db="EMBL/GenBank/DDBJ databases">
        <authorList>
            <person name="Feng L."/>
        </authorList>
    </citation>
    <scope>NUCLEOTIDE SEQUENCE</scope>
    <source>
        <strain evidence="12">CnexileLFYP112</strain>
    </source>
</reference>
<proteinExistence type="inferred from homology"/>
<dbReference type="Gene3D" id="1.10.3720.10">
    <property type="entry name" value="MetI-like"/>
    <property type="match status" value="1"/>
</dbReference>
<feature type="domain" description="ABC transmembrane type-1" evidence="11">
    <location>
        <begin position="6"/>
        <end position="212"/>
    </location>
</feature>
<dbReference type="InterPro" id="IPR000515">
    <property type="entry name" value="MetI-like"/>
</dbReference>
<dbReference type="Pfam" id="PF00528">
    <property type="entry name" value="BPD_transp_1"/>
    <property type="match status" value="1"/>
</dbReference>
<feature type="transmembrane region" description="Helical" evidence="9">
    <location>
        <begin position="6"/>
        <end position="27"/>
    </location>
</feature>
<evidence type="ECO:0000256" key="7">
    <source>
        <dbReference type="ARBA" id="ARBA00022989"/>
    </source>
</evidence>
<evidence type="ECO:0000256" key="3">
    <source>
        <dbReference type="ARBA" id="ARBA00022448"/>
    </source>
</evidence>
<gene>
    <name evidence="12" type="primary">modB</name>
    <name evidence="12" type="ORF">CNLFYP112_01456</name>
</gene>
<keyword evidence="6 9" id="KW-0812">Transmembrane</keyword>
<feature type="transmembrane region" description="Helical" evidence="9">
    <location>
        <begin position="81"/>
        <end position="101"/>
    </location>
</feature>
<keyword evidence="3 9" id="KW-0813">Transport</keyword>
<dbReference type="InterPro" id="IPR011867">
    <property type="entry name" value="ModB_ABC"/>
</dbReference>
<dbReference type="GO" id="GO:0015098">
    <property type="term" value="F:molybdate ion transmembrane transporter activity"/>
    <property type="evidence" value="ECO:0007669"/>
    <property type="project" value="UniProtKB-UniRule"/>
</dbReference>
<organism evidence="12">
    <name type="scientific">[Clostridium] nexile</name>
    <dbReference type="NCBI Taxonomy" id="29361"/>
    <lineage>
        <taxon>Bacteria</taxon>
        <taxon>Bacillati</taxon>
        <taxon>Bacillota</taxon>
        <taxon>Clostridia</taxon>
        <taxon>Lachnospirales</taxon>
        <taxon>Lachnospiraceae</taxon>
        <taxon>Tyzzerella</taxon>
    </lineage>
</organism>
<protein>
    <recommendedName>
        <fullName evidence="10">Molybdenum transport system permease</fullName>
    </recommendedName>
</protein>
<accession>A0A6N2SSC6</accession>
<dbReference type="InterPro" id="IPR035906">
    <property type="entry name" value="MetI-like_sf"/>
</dbReference>
<name>A0A6N2SSC6_9FIRM</name>
<keyword evidence="4 10" id="KW-1003">Cell membrane</keyword>
<comment type="similarity">
    <text evidence="2 10">Belongs to the binding-protein-dependent transport system permease family. CysTW subfamily.</text>
</comment>
<dbReference type="PANTHER" id="PTHR30183:SF3">
    <property type="entry name" value="MOLYBDENUM TRANSPORT SYSTEM PERMEASE PROTEIN MODB"/>
    <property type="match status" value="1"/>
</dbReference>
<sequence length="223" mass="24406">MDISPLLLSLKTACLATVITFFAGLWIAYKVIKIKHGKAVLDTILTLPMILPPTVVGFFLLLFLGKSSPLGAWLSEHGMPIVFSFAGTVIASVVVSFPLMYRTARSAFEQMDQNLVYAGQTLGLSNYTIFWKVIFPNCFPGIAGGTILAFARALGEFGATIMLAGNIPGKTQTVAIAVYSAMQNGNRTQAYQWVGVIMLISFLSILLMNLVNRQQMKYAIRRK</sequence>
<evidence type="ECO:0000256" key="5">
    <source>
        <dbReference type="ARBA" id="ARBA00022505"/>
    </source>
</evidence>
<dbReference type="AlphaFoldDB" id="A0A6N2SSC6"/>
<keyword evidence="7 9" id="KW-1133">Transmembrane helix</keyword>
<keyword evidence="5 10" id="KW-0500">Molybdenum</keyword>
<evidence type="ECO:0000256" key="2">
    <source>
        <dbReference type="ARBA" id="ARBA00007069"/>
    </source>
</evidence>
<dbReference type="SUPFAM" id="SSF161098">
    <property type="entry name" value="MetI-like"/>
    <property type="match status" value="1"/>
</dbReference>
<evidence type="ECO:0000256" key="10">
    <source>
        <dbReference type="RuleBase" id="RU365097"/>
    </source>
</evidence>
<evidence type="ECO:0000256" key="4">
    <source>
        <dbReference type="ARBA" id="ARBA00022475"/>
    </source>
</evidence>
<feature type="transmembrane region" description="Helical" evidence="9">
    <location>
        <begin position="134"/>
        <end position="154"/>
    </location>
</feature>
<evidence type="ECO:0000259" key="11">
    <source>
        <dbReference type="PROSITE" id="PS50928"/>
    </source>
</evidence>
<evidence type="ECO:0000256" key="1">
    <source>
        <dbReference type="ARBA" id="ARBA00004651"/>
    </source>
</evidence>
<dbReference type="PANTHER" id="PTHR30183">
    <property type="entry name" value="MOLYBDENUM TRANSPORT SYSTEM PERMEASE PROTEIN MODB"/>
    <property type="match status" value="1"/>
</dbReference>
<keyword evidence="8 9" id="KW-0472">Membrane</keyword>
<evidence type="ECO:0000256" key="6">
    <source>
        <dbReference type="ARBA" id="ARBA00022692"/>
    </source>
</evidence>
<dbReference type="GO" id="GO:0005886">
    <property type="term" value="C:plasma membrane"/>
    <property type="evidence" value="ECO:0007669"/>
    <property type="project" value="UniProtKB-SubCell"/>
</dbReference>
<evidence type="ECO:0000313" key="12">
    <source>
        <dbReference type="EMBL" id="VYS96016.1"/>
    </source>
</evidence>
<dbReference type="PROSITE" id="PS50928">
    <property type="entry name" value="ABC_TM1"/>
    <property type="match status" value="1"/>
</dbReference>
<comment type="subcellular location">
    <subcellularLocation>
        <location evidence="1 9">Cell membrane</location>
        <topology evidence="1 9">Multi-pass membrane protein</topology>
    </subcellularLocation>
</comment>
<evidence type="ECO:0000256" key="8">
    <source>
        <dbReference type="ARBA" id="ARBA00023136"/>
    </source>
</evidence>
<dbReference type="CDD" id="cd06261">
    <property type="entry name" value="TM_PBP2"/>
    <property type="match status" value="1"/>
</dbReference>
<feature type="transmembrane region" description="Helical" evidence="9">
    <location>
        <begin position="39"/>
        <end position="61"/>
    </location>
</feature>
<evidence type="ECO:0000256" key="9">
    <source>
        <dbReference type="RuleBase" id="RU363032"/>
    </source>
</evidence>
<dbReference type="NCBIfam" id="TIGR02141">
    <property type="entry name" value="modB_ABC"/>
    <property type="match status" value="1"/>
</dbReference>